<evidence type="ECO:0000313" key="2">
    <source>
        <dbReference type="EMBL" id="MBB3972793.1"/>
    </source>
</evidence>
<dbReference type="EMBL" id="JACIDR010000002">
    <property type="protein sequence ID" value="MBB3972793.1"/>
    <property type="molecule type" value="Genomic_DNA"/>
</dbReference>
<name>A0A7W6D416_9HYPH</name>
<accession>A0A7W6D416</accession>
<dbReference type="RefSeq" id="WP_183394676.1">
    <property type="nucleotide sequence ID" value="NZ_JACIDR010000002.1"/>
</dbReference>
<evidence type="ECO:0000256" key="1">
    <source>
        <dbReference type="SAM" id="MobiDB-lite"/>
    </source>
</evidence>
<sequence length="58" mass="6319">MNDLEFAGAVEALLRRAGPVITWDELAAAARVKMRLDQMTAPPPADEPEEKPGEPKFA</sequence>
<dbReference type="Proteomes" id="UP000528964">
    <property type="component" value="Unassembled WGS sequence"/>
</dbReference>
<gene>
    <name evidence="2" type="ORF">GGR24_001450</name>
</gene>
<comment type="caution">
    <text evidence="2">The sequence shown here is derived from an EMBL/GenBank/DDBJ whole genome shotgun (WGS) entry which is preliminary data.</text>
</comment>
<reference evidence="2 3" key="1">
    <citation type="submission" date="2020-08" db="EMBL/GenBank/DDBJ databases">
        <title>Genomic Encyclopedia of Type Strains, Phase IV (KMG-IV): sequencing the most valuable type-strain genomes for metagenomic binning, comparative biology and taxonomic classification.</title>
        <authorList>
            <person name="Goeker M."/>
        </authorList>
    </citation>
    <scope>NUCLEOTIDE SEQUENCE [LARGE SCALE GENOMIC DNA]</scope>
    <source>
        <strain evidence="2 3">DSM 25481</strain>
    </source>
</reference>
<dbReference type="AlphaFoldDB" id="A0A7W6D416"/>
<feature type="region of interest" description="Disordered" evidence="1">
    <location>
        <begin position="37"/>
        <end position="58"/>
    </location>
</feature>
<keyword evidence="3" id="KW-1185">Reference proteome</keyword>
<proteinExistence type="predicted"/>
<organism evidence="2 3">
    <name type="scientific">Hansschlegelia beijingensis</name>
    <dbReference type="NCBI Taxonomy" id="1133344"/>
    <lineage>
        <taxon>Bacteria</taxon>
        <taxon>Pseudomonadati</taxon>
        <taxon>Pseudomonadota</taxon>
        <taxon>Alphaproteobacteria</taxon>
        <taxon>Hyphomicrobiales</taxon>
        <taxon>Methylopilaceae</taxon>
        <taxon>Hansschlegelia</taxon>
    </lineage>
</organism>
<protein>
    <submittedName>
        <fullName evidence="2">Uncharacterized protein</fullName>
    </submittedName>
</protein>
<evidence type="ECO:0000313" key="3">
    <source>
        <dbReference type="Proteomes" id="UP000528964"/>
    </source>
</evidence>